<protein>
    <submittedName>
        <fullName evidence="1">Uncharacterized protein</fullName>
    </submittedName>
</protein>
<sequence length="95" mass="10597">MNEARVYSYDSISGIAGNYRLSCPFALDTTRRTCSMNFGQTIDFCHSPCHSQLKMMTVILGGIVSLSGTRPLMISSGSYPLGPRTLWFWPRRAIT</sequence>
<proteinExistence type="predicted"/>
<keyword evidence="2" id="KW-1185">Reference proteome</keyword>
<dbReference type="AlphaFoldDB" id="A0A4S8LAY2"/>
<evidence type="ECO:0000313" key="1">
    <source>
        <dbReference type="EMBL" id="THU85977.1"/>
    </source>
</evidence>
<name>A0A4S8LAY2_DENBC</name>
<evidence type="ECO:0000313" key="2">
    <source>
        <dbReference type="Proteomes" id="UP000297245"/>
    </source>
</evidence>
<dbReference type="EMBL" id="ML179520">
    <property type="protein sequence ID" value="THU85977.1"/>
    <property type="molecule type" value="Genomic_DNA"/>
</dbReference>
<accession>A0A4S8LAY2</accession>
<reference evidence="1 2" key="1">
    <citation type="journal article" date="2019" name="Nat. Ecol. Evol.">
        <title>Megaphylogeny resolves global patterns of mushroom evolution.</title>
        <authorList>
            <person name="Varga T."/>
            <person name="Krizsan K."/>
            <person name="Foldi C."/>
            <person name="Dima B."/>
            <person name="Sanchez-Garcia M."/>
            <person name="Sanchez-Ramirez S."/>
            <person name="Szollosi G.J."/>
            <person name="Szarkandi J.G."/>
            <person name="Papp V."/>
            <person name="Albert L."/>
            <person name="Andreopoulos W."/>
            <person name="Angelini C."/>
            <person name="Antonin V."/>
            <person name="Barry K.W."/>
            <person name="Bougher N.L."/>
            <person name="Buchanan P."/>
            <person name="Buyck B."/>
            <person name="Bense V."/>
            <person name="Catcheside P."/>
            <person name="Chovatia M."/>
            <person name="Cooper J."/>
            <person name="Damon W."/>
            <person name="Desjardin D."/>
            <person name="Finy P."/>
            <person name="Geml J."/>
            <person name="Haridas S."/>
            <person name="Hughes K."/>
            <person name="Justo A."/>
            <person name="Karasinski D."/>
            <person name="Kautmanova I."/>
            <person name="Kiss B."/>
            <person name="Kocsube S."/>
            <person name="Kotiranta H."/>
            <person name="LaButti K.M."/>
            <person name="Lechner B.E."/>
            <person name="Liimatainen K."/>
            <person name="Lipzen A."/>
            <person name="Lukacs Z."/>
            <person name="Mihaltcheva S."/>
            <person name="Morgado L.N."/>
            <person name="Niskanen T."/>
            <person name="Noordeloos M.E."/>
            <person name="Ohm R.A."/>
            <person name="Ortiz-Santana B."/>
            <person name="Ovrebo C."/>
            <person name="Racz N."/>
            <person name="Riley R."/>
            <person name="Savchenko A."/>
            <person name="Shiryaev A."/>
            <person name="Soop K."/>
            <person name="Spirin V."/>
            <person name="Szebenyi C."/>
            <person name="Tomsovsky M."/>
            <person name="Tulloss R.E."/>
            <person name="Uehling J."/>
            <person name="Grigoriev I.V."/>
            <person name="Vagvolgyi C."/>
            <person name="Papp T."/>
            <person name="Martin F.M."/>
            <person name="Miettinen O."/>
            <person name="Hibbett D.S."/>
            <person name="Nagy L.G."/>
        </authorList>
    </citation>
    <scope>NUCLEOTIDE SEQUENCE [LARGE SCALE GENOMIC DNA]</scope>
    <source>
        <strain evidence="1 2">CBS 962.96</strain>
    </source>
</reference>
<dbReference type="Proteomes" id="UP000297245">
    <property type="component" value="Unassembled WGS sequence"/>
</dbReference>
<organism evidence="1 2">
    <name type="scientific">Dendrothele bispora (strain CBS 962.96)</name>
    <dbReference type="NCBI Taxonomy" id="1314807"/>
    <lineage>
        <taxon>Eukaryota</taxon>
        <taxon>Fungi</taxon>
        <taxon>Dikarya</taxon>
        <taxon>Basidiomycota</taxon>
        <taxon>Agaricomycotina</taxon>
        <taxon>Agaricomycetes</taxon>
        <taxon>Agaricomycetidae</taxon>
        <taxon>Agaricales</taxon>
        <taxon>Agaricales incertae sedis</taxon>
        <taxon>Dendrothele</taxon>
    </lineage>
</organism>
<gene>
    <name evidence="1" type="ORF">K435DRAFT_374476</name>
</gene>